<dbReference type="Gene3D" id="3.60.10.10">
    <property type="entry name" value="Endonuclease/exonuclease/phosphatase"/>
    <property type="match status" value="1"/>
</dbReference>
<dbReference type="SUPFAM" id="SSF56219">
    <property type="entry name" value="DNase I-like"/>
    <property type="match status" value="1"/>
</dbReference>
<dbReference type="Proteomes" id="UP000091967">
    <property type="component" value="Unassembled WGS sequence"/>
</dbReference>
<comment type="caution">
    <text evidence="2">The sequence shown here is derived from an EMBL/GenBank/DDBJ whole genome shotgun (WGS) entry which is preliminary data.</text>
</comment>
<dbReference type="InterPro" id="IPR005135">
    <property type="entry name" value="Endo/exonuclease/phosphatase"/>
</dbReference>
<dbReference type="STRING" id="36050.A0A1B8AJ77"/>
<dbReference type="AlphaFoldDB" id="A0A1B8AJ77"/>
<dbReference type="InterPro" id="IPR036691">
    <property type="entry name" value="Endo/exonu/phosph_ase_sf"/>
</dbReference>
<dbReference type="EMBL" id="LYXU01000003">
    <property type="protein sequence ID" value="OBS20619.1"/>
    <property type="molecule type" value="Genomic_DNA"/>
</dbReference>
<evidence type="ECO:0000313" key="3">
    <source>
        <dbReference type="Proteomes" id="UP000091967"/>
    </source>
</evidence>
<organism evidence="2 3">
    <name type="scientific">Fusarium poae</name>
    <dbReference type="NCBI Taxonomy" id="36050"/>
    <lineage>
        <taxon>Eukaryota</taxon>
        <taxon>Fungi</taxon>
        <taxon>Dikarya</taxon>
        <taxon>Ascomycota</taxon>
        <taxon>Pezizomycotina</taxon>
        <taxon>Sordariomycetes</taxon>
        <taxon>Hypocreomycetidae</taxon>
        <taxon>Hypocreales</taxon>
        <taxon>Nectriaceae</taxon>
        <taxon>Fusarium</taxon>
    </lineage>
</organism>
<accession>A0A1B8AJ77</accession>
<name>A0A1B8AJ77_FUSPO</name>
<evidence type="ECO:0000313" key="2">
    <source>
        <dbReference type="EMBL" id="OBS20619.1"/>
    </source>
</evidence>
<reference evidence="2 3" key="1">
    <citation type="submission" date="2016-06" db="EMBL/GenBank/DDBJ databases">
        <title>Living apart together: crosstalk between the core and supernumerary genomes in a fungal plant pathogen.</title>
        <authorList>
            <person name="Vanheule A."/>
            <person name="Audenaert K."/>
            <person name="Warris S."/>
            <person name="Van De Geest H."/>
            <person name="Schijlen E."/>
            <person name="Hofte M."/>
            <person name="De Saeger S."/>
            <person name="Haesaert G."/>
            <person name="Waalwijk C."/>
            <person name="Van Der Lee T."/>
        </authorList>
    </citation>
    <scope>NUCLEOTIDE SEQUENCE [LARGE SCALE GENOMIC DNA]</scope>
    <source>
        <strain evidence="2 3">2516</strain>
    </source>
</reference>
<dbReference type="Pfam" id="PF14529">
    <property type="entry name" value="Exo_endo_phos_2"/>
    <property type="match status" value="1"/>
</dbReference>
<dbReference type="OMA" id="PPKTDHF"/>
<feature type="domain" description="Endonuclease/exonuclease/phosphatase" evidence="1">
    <location>
        <begin position="2"/>
        <end position="56"/>
    </location>
</feature>
<protein>
    <recommendedName>
        <fullName evidence="1">Endonuclease/exonuclease/phosphatase domain-containing protein</fullName>
    </recommendedName>
</protein>
<gene>
    <name evidence="2" type="ORF">FPOA_06968</name>
</gene>
<proteinExistence type="predicted"/>
<dbReference type="GO" id="GO:0003824">
    <property type="term" value="F:catalytic activity"/>
    <property type="evidence" value="ECO:0007669"/>
    <property type="project" value="InterPro"/>
</dbReference>
<evidence type="ECO:0000259" key="1">
    <source>
        <dbReference type="Pfam" id="PF14529"/>
    </source>
</evidence>
<keyword evidence="3" id="KW-1185">Reference proteome</keyword>
<sequence>MNEFDLMSLLPRGTKTWSGGGFETTVDLVLASADLASSAVKCMIHGTEHGSDHRAIETEFDVSVPVPQVQEWLLLKNAPWKEINVRIAAALESIPEDGTVQQKTDRLMTVVLEAVRALTPRAKPSPYARRWWTSDLTQLLQIYTHWRNRARTSRRAGRACEELEDTARGAAKQYHDAIRQQKKTHWNELLADNDNIWKAAKYLKSGDDIAFSVSNNQVKQNLDPFFYLVDRTPCLTWFTRQQRLDLLGWLTLLDYFSCPV</sequence>